<dbReference type="Proteomes" id="UP000699042">
    <property type="component" value="Unassembled WGS sequence"/>
</dbReference>
<comment type="caution">
    <text evidence="4">The sequence shown here is derived from an EMBL/GenBank/DDBJ whole genome shotgun (WGS) entry which is preliminary data.</text>
</comment>
<proteinExistence type="predicted"/>
<feature type="compositionally biased region" description="Low complexity" evidence="1">
    <location>
        <begin position="573"/>
        <end position="583"/>
    </location>
</feature>
<feature type="compositionally biased region" description="Gly residues" evidence="1">
    <location>
        <begin position="521"/>
        <end position="572"/>
    </location>
</feature>
<evidence type="ECO:0000256" key="1">
    <source>
        <dbReference type="SAM" id="MobiDB-lite"/>
    </source>
</evidence>
<feature type="domain" description="DUF7371" evidence="3">
    <location>
        <begin position="933"/>
        <end position="1120"/>
    </location>
</feature>
<feature type="region of interest" description="Disordered" evidence="1">
    <location>
        <begin position="659"/>
        <end position="679"/>
    </location>
</feature>
<evidence type="ECO:0000313" key="4">
    <source>
        <dbReference type="EMBL" id="KAG7046765.1"/>
    </source>
</evidence>
<keyword evidence="2" id="KW-0732">Signal</keyword>
<feature type="region of interest" description="Disordered" evidence="1">
    <location>
        <begin position="58"/>
        <end position="182"/>
    </location>
</feature>
<feature type="chain" id="PRO_5040409273" description="DUF7371 domain-containing protein" evidence="2">
    <location>
        <begin position="18"/>
        <end position="1154"/>
    </location>
</feature>
<sequence>MRASLFAMAAMVAGTYAQPTCPAAATTTVFITVDSNNDPSPSVVVQTVTATVPFSAPSPWSPAQSGSPGLPATLTVTIDSYDPPPGGSQFTGPKPWESSPATGAPATVVTATVYSPGSGDPNGGSPGSPGSPVSSGNSGPGGQGTVTVTLPGPPGFPWNPSQSATTDCPFATGDPNGSGGNTAGVTVITTTLYRTDANPGQATPAVDSVVATFTVTFPQPAATGSVPGSAATDGAVDPASGELFTYTLTAPAATGPAVTNAPSGPDNGNGGSVTDFTTTLYRTRPDSGQGTPVVDTLVTCFTVTFPSATGTGPVTGVPAASTPAPGSPGSGGSVGTTTRYIPTMVPGPDGSLSYSIQTIVSTYTIPTPGSPSTGGSGVTTVYVPASPAGATTVVVPANPAGGSAGGPSTVVTTTLYASQPTIGNGNQPTDPSDPGNIVVFTLTVPQSPAGGASTYTTILPSIPGDDGSAGPSSVSVSTATIVLTLPTPPTNPGDTTPPTIPGGYGDPVLPGASGNPSTGVPGSGTPGSGAPGSGTPGSGTPGSGTPGSGAPGSGTPGSGAPGSGAPGSGAPGSGTPRSSTPGSGAPGSGASGSGAPGIPVTITVPAGGVSPTDPNGLPGGGVPITLTIPAGGASPTDTNGLPGGGIPITLTVPAGGVYPTDTNGLPGGYTDPAQTGVPPFGGLPGPQITVTVAQVAPDGGVSTTVAGVPTSVIGSYSVPVDPATAPVGSQNSPTVITLWPAPSTVDNALPGAATSTSCTSSESTTSTTVLTTSFINVVADETTTYTFPYESLVTKVDTIVASASDVAVTGGAVTGGVVTSGAAGSAVVSTIIGVSTILGVSTIAGVSTVGGPAVTASTAEAPAVTVSPAVTPAVSTWQSVVVQSSVVQIFTTGVFTSLVQPGGVQRRYVNTTATFSTPTLTPVATPICTGTTEVGNQVLDFDDVSSGPLFNPYHRFWFSKGFLVGPPPLMPFLPSSGGRLVEFVPPILSNTSSDDVSGDTAQIGMGKLASSPCFQFDFFGMNLGCHSDSAVPSQLCVFTFTGYRWDATNATETEAVSQKAWVNACNQSSGCPLTPFSAVDFSDLSSILITLQVDGKPQVWWSDDIRVGWSNNDCATANCRQQFQPENIQLHAGPFFYWTSSGLRVLSSSRINRG</sequence>
<feature type="compositionally biased region" description="Low complexity" evidence="1">
    <location>
        <begin position="100"/>
        <end position="119"/>
    </location>
</feature>
<evidence type="ECO:0000313" key="5">
    <source>
        <dbReference type="Proteomes" id="UP000699042"/>
    </source>
</evidence>
<name>A0A9P7UFG9_9PEZI</name>
<evidence type="ECO:0000259" key="3">
    <source>
        <dbReference type="Pfam" id="PF24086"/>
    </source>
</evidence>
<feature type="compositionally biased region" description="Gly residues" evidence="1">
    <location>
        <begin position="584"/>
        <end position="595"/>
    </location>
</feature>
<dbReference type="EMBL" id="JAESDN010000008">
    <property type="protein sequence ID" value="KAG7046765.1"/>
    <property type="molecule type" value="Genomic_DNA"/>
</dbReference>
<feature type="compositionally biased region" description="Low complexity" evidence="1">
    <location>
        <begin position="128"/>
        <end position="137"/>
    </location>
</feature>
<protein>
    <recommendedName>
        <fullName evidence="3">DUF7371 domain-containing protein</fullName>
    </recommendedName>
</protein>
<keyword evidence="5" id="KW-1185">Reference proteome</keyword>
<reference evidence="4" key="1">
    <citation type="submission" date="2021-05" db="EMBL/GenBank/DDBJ databases">
        <title>Comparative genomics of three Colletotrichum scovillei strains and genetic complementation revealed genes involved fungal growth and virulence on chili pepper.</title>
        <authorList>
            <person name="Hsieh D.-K."/>
            <person name="Chuang S.-C."/>
            <person name="Chen C.-Y."/>
            <person name="Chao Y.-T."/>
            <person name="Lu M.-Y.J."/>
            <person name="Lee M.-H."/>
            <person name="Shih M.-C."/>
        </authorList>
    </citation>
    <scope>NUCLEOTIDE SEQUENCE</scope>
    <source>
        <strain evidence="4">Coll-153</strain>
    </source>
</reference>
<evidence type="ECO:0000256" key="2">
    <source>
        <dbReference type="SAM" id="SignalP"/>
    </source>
</evidence>
<feature type="region of interest" description="Disordered" evidence="1">
    <location>
        <begin position="256"/>
        <end position="275"/>
    </location>
</feature>
<gene>
    <name evidence="4" type="ORF">JMJ77_014988</name>
</gene>
<dbReference type="InterPro" id="IPR055795">
    <property type="entry name" value="DUF7371"/>
</dbReference>
<dbReference type="Pfam" id="PF24086">
    <property type="entry name" value="DUF7371"/>
    <property type="match status" value="1"/>
</dbReference>
<dbReference type="AlphaFoldDB" id="A0A9P7UFG9"/>
<organism evidence="4 5">
    <name type="scientific">Colletotrichum scovillei</name>
    <dbReference type="NCBI Taxonomy" id="1209932"/>
    <lineage>
        <taxon>Eukaryota</taxon>
        <taxon>Fungi</taxon>
        <taxon>Dikarya</taxon>
        <taxon>Ascomycota</taxon>
        <taxon>Pezizomycotina</taxon>
        <taxon>Sordariomycetes</taxon>
        <taxon>Hypocreomycetidae</taxon>
        <taxon>Glomerellales</taxon>
        <taxon>Glomerellaceae</taxon>
        <taxon>Colletotrichum</taxon>
        <taxon>Colletotrichum acutatum species complex</taxon>
    </lineage>
</organism>
<feature type="signal peptide" evidence="2">
    <location>
        <begin position="1"/>
        <end position="17"/>
    </location>
</feature>
<feature type="region of interest" description="Disordered" evidence="1">
    <location>
        <begin position="483"/>
        <end position="623"/>
    </location>
</feature>
<accession>A0A9P7UFG9</accession>